<dbReference type="GO" id="GO:0005634">
    <property type="term" value="C:nucleus"/>
    <property type="evidence" value="ECO:0007669"/>
    <property type="project" value="TreeGrafter"/>
</dbReference>
<evidence type="ECO:0000313" key="2">
    <source>
        <dbReference type="EMBL" id="OWF41673.1"/>
    </source>
</evidence>
<proteinExistence type="predicted"/>
<dbReference type="Proteomes" id="UP000242188">
    <property type="component" value="Unassembled WGS sequence"/>
</dbReference>
<dbReference type="Pfam" id="PF10195">
    <property type="entry name" value="Phospho_p8"/>
    <property type="match status" value="1"/>
</dbReference>
<evidence type="ECO:0000256" key="1">
    <source>
        <dbReference type="SAM" id="MobiDB-lite"/>
    </source>
</evidence>
<sequence>MSEEDQKYFKDEYDKYEVEQDKHVHSSHSGKGRTKKEVDQHHHPDPGGHDRKNVQKLVNNAHNQRDPPKQ</sequence>
<organism evidence="2 3">
    <name type="scientific">Mizuhopecten yessoensis</name>
    <name type="common">Japanese scallop</name>
    <name type="synonym">Patinopecten yessoensis</name>
    <dbReference type="NCBI Taxonomy" id="6573"/>
    <lineage>
        <taxon>Eukaryota</taxon>
        <taxon>Metazoa</taxon>
        <taxon>Spiralia</taxon>
        <taxon>Lophotrochozoa</taxon>
        <taxon>Mollusca</taxon>
        <taxon>Bivalvia</taxon>
        <taxon>Autobranchia</taxon>
        <taxon>Pteriomorphia</taxon>
        <taxon>Pectinida</taxon>
        <taxon>Pectinoidea</taxon>
        <taxon>Pectinidae</taxon>
        <taxon>Mizuhopecten</taxon>
    </lineage>
</organism>
<gene>
    <name evidence="2" type="ORF">KP79_PYT18589</name>
</gene>
<protein>
    <recommendedName>
        <fullName evidence="4">Nuclear protein 1</fullName>
    </recommendedName>
</protein>
<evidence type="ECO:0008006" key="4">
    <source>
        <dbReference type="Google" id="ProtNLM"/>
    </source>
</evidence>
<feature type="compositionally biased region" description="Basic and acidic residues" evidence="1">
    <location>
        <begin position="35"/>
        <end position="53"/>
    </location>
</feature>
<dbReference type="GO" id="GO:0008285">
    <property type="term" value="P:negative regulation of cell population proliferation"/>
    <property type="evidence" value="ECO:0007669"/>
    <property type="project" value="TreeGrafter"/>
</dbReference>
<feature type="compositionally biased region" description="Basic residues" evidence="1">
    <location>
        <begin position="25"/>
        <end position="34"/>
    </location>
</feature>
<dbReference type="AlphaFoldDB" id="A0A210PYW9"/>
<feature type="region of interest" description="Disordered" evidence="1">
    <location>
        <begin position="1"/>
        <end position="70"/>
    </location>
</feature>
<dbReference type="GO" id="GO:0006357">
    <property type="term" value="P:regulation of transcription by RNA polymerase II"/>
    <property type="evidence" value="ECO:0007669"/>
    <property type="project" value="TreeGrafter"/>
</dbReference>
<dbReference type="PANTHER" id="PTHR17149">
    <property type="entry name" value="NUCLEAR PROTEIN 1 AND 2"/>
    <property type="match status" value="1"/>
</dbReference>
<dbReference type="PANTHER" id="PTHR17149:SF4">
    <property type="entry name" value="RH17958P"/>
    <property type="match status" value="1"/>
</dbReference>
<accession>A0A210PYW9</accession>
<reference evidence="2 3" key="1">
    <citation type="journal article" date="2017" name="Nat. Ecol. Evol.">
        <title>Scallop genome provides insights into evolution of bilaterian karyotype and development.</title>
        <authorList>
            <person name="Wang S."/>
            <person name="Zhang J."/>
            <person name="Jiao W."/>
            <person name="Li J."/>
            <person name="Xun X."/>
            <person name="Sun Y."/>
            <person name="Guo X."/>
            <person name="Huan P."/>
            <person name="Dong B."/>
            <person name="Zhang L."/>
            <person name="Hu X."/>
            <person name="Sun X."/>
            <person name="Wang J."/>
            <person name="Zhao C."/>
            <person name="Wang Y."/>
            <person name="Wang D."/>
            <person name="Huang X."/>
            <person name="Wang R."/>
            <person name="Lv J."/>
            <person name="Li Y."/>
            <person name="Zhang Z."/>
            <person name="Liu B."/>
            <person name="Lu W."/>
            <person name="Hui Y."/>
            <person name="Liang J."/>
            <person name="Zhou Z."/>
            <person name="Hou R."/>
            <person name="Li X."/>
            <person name="Liu Y."/>
            <person name="Li H."/>
            <person name="Ning X."/>
            <person name="Lin Y."/>
            <person name="Zhao L."/>
            <person name="Xing Q."/>
            <person name="Dou J."/>
            <person name="Li Y."/>
            <person name="Mao J."/>
            <person name="Guo H."/>
            <person name="Dou H."/>
            <person name="Li T."/>
            <person name="Mu C."/>
            <person name="Jiang W."/>
            <person name="Fu Q."/>
            <person name="Fu X."/>
            <person name="Miao Y."/>
            <person name="Liu J."/>
            <person name="Yu Q."/>
            <person name="Li R."/>
            <person name="Liao H."/>
            <person name="Li X."/>
            <person name="Kong Y."/>
            <person name="Jiang Z."/>
            <person name="Chourrout D."/>
            <person name="Li R."/>
            <person name="Bao Z."/>
        </authorList>
    </citation>
    <scope>NUCLEOTIDE SEQUENCE [LARGE SCALE GENOMIC DNA]</scope>
    <source>
        <strain evidence="2 3">PY_sf001</strain>
    </source>
</reference>
<feature type="compositionally biased region" description="Basic and acidic residues" evidence="1">
    <location>
        <begin position="1"/>
        <end position="24"/>
    </location>
</feature>
<dbReference type="EMBL" id="NEDP02005373">
    <property type="protein sequence ID" value="OWF41673.1"/>
    <property type="molecule type" value="Genomic_DNA"/>
</dbReference>
<dbReference type="InterPro" id="IPR018792">
    <property type="entry name" value="NUPR1-like"/>
</dbReference>
<name>A0A210PYW9_MIZYE</name>
<evidence type="ECO:0000313" key="3">
    <source>
        <dbReference type="Proteomes" id="UP000242188"/>
    </source>
</evidence>
<comment type="caution">
    <text evidence="2">The sequence shown here is derived from an EMBL/GenBank/DDBJ whole genome shotgun (WGS) entry which is preliminary data.</text>
</comment>
<keyword evidence="3" id="KW-1185">Reference proteome</keyword>
<dbReference type="GO" id="GO:0045786">
    <property type="term" value="P:negative regulation of cell cycle"/>
    <property type="evidence" value="ECO:0007669"/>
    <property type="project" value="TreeGrafter"/>
</dbReference>